<evidence type="ECO:0000256" key="5">
    <source>
        <dbReference type="ARBA" id="ARBA00023268"/>
    </source>
</evidence>
<dbReference type="InterPro" id="IPR024072">
    <property type="entry name" value="DHFR-like_dom_sf"/>
</dbReference>
<organism evidence="8">
    <name type="scientific">Chrysotila carterae</name>
    <name type="common">Marine alga</name>
    <name type="synonym">Syracosphaera carterae</name>
    <dbReference type="NCBI Taxonomy" id="13221"/>
    <lineage>
        <taxon>Eukaryota</taxon>
        <taxon>Haptista</taxon>
        <taxon>Haptophyta</taxon>
        <taxon>Prymnesiophyceae</taxon>
        <taxon>Isochrysidales</taxon>
        <taxon>Isochrysidaceae</taxon>
        <taxon>Chrysotila</taxon>
    </lineage>
</organism>
<dbReference type="PANTHER" id="PTHR38011:SF7">
    <property type="entry name" value="2,5-DIAMINO-6-RIBOSYLAMINO-4(3H)-PYRIMIDINONE 5'-PHOSPHATE REDUCTASE"/>
    <property type="match status" value="1"/>
</dbReference>
<dbReference type="PROSITE" id="PS51747">
    <property type="entry name" value="CYT_DCMP_DEAMINASES_2"/>
    <property type="match status" value="1"/>
</dbReference>
<dbReference type="SUPFAM" id="SSF53927">
    <property type="entry name" value="Cytidine deaminase-like"/>
    <property type="match status" value="1"/>
</dbReference>
<protein>
    <recommendedName>
        <fullName evidence="2">5-amino-6-(5-phosphoribosylamino)uracil reductase</fullName>
        <ecNumber evidence="2">1.1.1.193</ecNumber>
    </recommendedName>
</protein>
<evidence type="ECO:0000259" key="7">
    <source>
        <dbReference type="PROSITE" id="PS51747"/>
    </source>
</evidence>
<feature type="domain" description="CMP/dCMP-type deaminase" evidence="7">
    <location>
        <begin position="58"/>
        <end position="181"/>
    </location>
</feature>
<dbReference type="Pfam" id="PF01872">
    <property type="entry name" value="RibD_C"/>
    <property type="match status" value="1"/>
</dbReference>
<dbReference type="GO" id="GO:0009231">
    <property type="term" value="P:riboflavin biosynthetic process"/>
    <property type="evidence" value="ECO:0007669"/>
    <property type="project" value="UniProtKB-UniPathway"/>
</dbReference>
<evidence type="ECO:0000256" key="2">
    <source>
        <dbReference type="ARBA" id="ARBA00013173"/>
    </source>
</evidence>
<dbReference type="InterPro" id="IPR002734">
    <property type="entry name" value="RibDG_C"/>
</dbReference>
<gene>
    <name evidence="8" type="ORF">PCAR00345_LOCUS10100</name>
</gene>
<dbReference type="UniPathway" id="UPA00275">
    <property type="reaction ID" value="UER00402"/>
</dbReference>
<keyword evidence="4" id="KW-0560">Oxidoreductase</keyword>
<dbReference type="PANTHER" id="PTHR38011">
    <property type="entry name" value="DIHYDROFOLATE REDUCTASE FAMILY PROTEIN (AFU_ORTHOLOGUE AFUA_8G06820)"/>
    <property type="match status" value="1"/>
</dbReference>
<dbReference type="InterPro" id="IPR004794">
    <property type="entry name" value="Eubact_RibD"/>
</dbReference>
<sequence length="440" mass="46970">MHLILVQLSALVQTQQACFSLVPLNKGYSLHGLGLRTALPFVCSRSRTVQALEADDQERHEKWMQVALCLAERGRLSTAPNPWVGCVIIANDGQTLLAQGFHERKGGPHAEAAALADAKAREVPREQLASATAYVTLEPCHRGPGKSTPPCDEALIESGLRDIHIALADPDPQFGNAGVAYLRSKGARVVVGTGAAAVAKSLRPYLQQRQHRLPWVVLKTASSADGAIACADGTSQWITGPTARAHAQMLRASSQAIIVGSGTAIVDQPRLTLRLEQKDLPTDWLMPSRPPLRVVLDTRGQLSEGPLLDTAEAPTLVCTTDAAPGSSLAVWREAGVEVAVLPAGADGCGVDLDSVLAELYARGVIQVMVEGGGKLLGAFLQHRCAKQLRVYIGACLLGSSSQRWVQAPLTETIAEAQRLRMIGVEQLGNDVCIDYEFDDD</sequence>
<dbReference type="GO" id="GO:0008835">
    <property type="term" value="F:diaminohydroxyphosphoribosylaminopyrimidine deaminase activity"/>
    <property type="evidence" value="ECO:0007669"/>
    <property type="project" value="InterPro"/>
</dbReference>
<feature type="signal peptide" evidence="6">
    <location>
        <begin position="1"/>
        <end position="17"/>
    </location>
</feature>
<feature type="chain" id="PRO_5031208889" description="5-amino-6-(5-phosphoribosylamino)uracil reductase" evidence="6">
    <location>
        <begin position="18"/>
        <end position="440"/>
    </location>
</feature>
<dbReference type="InterPro" id="IPR011549">
    <property type="entry name" value="RibD_C"/>
</dbReference>
<dbReference type="EMBL" id="HBIZ01016292">
    <property type="protein sequence ID" value="CAE0757506.1"/>
    <property type="molecule type" value="Transcribed_RNA"/>
</dbReference>
<dbReference type="NCBIfam" id="TIGR00227">
    <property type="entry name" value="ribD_Cterm"/>
    <property type="match status" value="1"/>
</dbReference>
<dbReference type="NCBIfam" id="TIGR00326">
    <property type="entry name" value="eubact_ribD"/>
    <property type="match status" value="1"/>
</dbReference>
<dbReference type="GO" id="GO:0008703">
    <property type="term" value="F:5-amino-6-(5-phosphoribosylamino)uracil reductase activity"/>
    <property type="evidence" value="ECO:0007669"/>
    <property type="project" value="UniProtKB-EC"/>
</dbReference>
<dbReference type="SUPFAM" id="SSF53597">
    <property type="entry name" value="Dihydrofolate reductase-like"/>
    <property type="match status" value="1"/>
</dbReference>
<evidence type="ECO:0000256" key="3">
    <source>
        <dbReference type="ARBA" id="ARBA00022857"/>
    </source>
</evidence>
<dbReference type="Pfam" id="PF00383">
    <property type="entry name" value="dCMP_cyt_deam_1"/>
    <property type="match status" value="1"/>
</dbReference>
<dbReference type="InterPro" id="IPR050765">
    <property type="entry name" value="Riboflavin_Biosynth_HTPR"/>
</dbReference>
<keyword evidence="5" id="KW-0511">Multifunctional enzyme</keyword>
<dbReference type="Gene3D" id="3.40.140.10">
    <property type="entry name" value="Cytidine Deaminase, domain 2"/>
    <property type="match status" value="1"/>
</dbReference>
<keyword evidence="3" id="KW-0521">NADP</keyword>
<dbReference type="GO" id="GO:0050661">
    <property type="term" value="F:NADP binding"/>
    <property type="evidence" value="ECO:0007669"/>
    <property type="project" value="InterPro"/>
</dbReference>
<proteinExistence type="predicted"/>
<accession>A0A7S4B848</accession>
<keyword evidence="6" id="KW-0732">Signal</keyword>
<reference evidence="8" key="1">
    <citation type="submission" date="2021-01" db="EMBL/GenBank/DDBJ databases">
        <authorList>
            <person name="Corre E."/>
            <person name="Pelletier E."/>
            <person name="Niang G."/>
            <person name="Scheremetjew M."/>
            <person name="Finn R."/>
            <person name="Kale V."/>
            <person name="Holt S."/>
            <person name="Cochrane G."/>
            <person name="Meng A."/>
            <person name="Brown T."/>
            <person name="Cohen L."/>
        </authorList>
    </citation>
    <scope>NUCLEOTIDE SEQUENCE</scope>
    <source>
        <strain evidence="8">CCMP645</strain>
    </source>
</reference>
<dbReference type="EC" id="1.1.1.193" evidence="2"/>
<dbReference type="AlphaFoldDB" id="A0A7S4B848"/>
<evidence type="ECO:0000256" key="6">
    <source>
        <dbReference type="SAM" id="SignalP"/>
    </source>
</evidence>
<comment type="pathway">
    <text evidence="1">Cofactor biosynthesis; riboflavin biosynthesis; 5-amino-6-(D-ribitylamino)uracil from GTP: step 3/4.</text>
</comment>
<evidence type="ECO:0000256" key="4">
    <source>
        <dbReference type="ARBA" id="ARBA00023002"/>
    </source>
</evidence>
<dbReference type="Gene3D" id="3.40.430.10">
    <property type="entry name" value="Dihydrofolate Reductase, subunit A"/>
    <property type="match status" value="1"/>
</dbReference>
<dbReference type="InterPro" id="IPR002125">
    <property type="entry name" value="CMP_dCMP_dom"/>
</dbReference>
<dbReference type="CDD" id="cd01284">
    <property type="entry name" value="Riboflavin_deaminase-reductase"/>
    <property type="match status" value="1"/>
</dbReference>
<name>A0A7S4B848_CHRCT</name>
<evidence type="ECO:0000256" key="1">
    <source>
        <dbReference type="ARBA" id="ARBA00004910"/>
    </source>
</evidence>
<evidence type="ECO:0000313" key="8">
    <source>
        <dbReference type="EMBL" id="CAE0757506.1"/>
    </source>
</evidence>
<dbReference type="InterPro" id="IPR016193">
    <property type="entry name" value="Cytidine_deaminase-like"/>
</dbReference>